<feature type="transmembrane region" description="Helical" evidence="2">
    <location>
        <begin position="112"/>
        <end position="139"/>
    </location>
</feature>
<keyword evidence="2" id="KW-0472">Membrane</keyword>
<evidence type="ECO:0000313" key="4">
    <source>
        <dbReference type="Proteomes" id="UP000295705"/>
    </source>
</evidence>
<evidence type="ECO:0000256" key="2">
    <source>
        <dbReference type="SAM" id="Phobius"/>
    </source>
</evidence>
<dbReference type="EMBL" id="SNYO01000008">
    <property type="protein sequence ID" value="TDQ51784.1"/>
    <property type="molecule type" value="Genomic_DNA"/>
</dbReference>
<evidence type="ECO:0000313" key="3">
    <source>
        <dbReference type="EMBL" id="TDQ51784.1"/>
    </source>
</evidence>
<keyword evidence="4" id="KW-1185">Reference proteome</keyword>
<proteinExistence type="predicted"/>
<evidence type="ECO:0000256" key="1">
    <source>
        <dbReference type="SAM" id="MobiDB-lite"/>
    </source>
</evidence>
<feature type="region of interest" description="Disordered" evidence="1">
    <location>
        <begin position="1"/>
        <end position="56"/>
    </location>
</feature>
<reference evidence="3 4" key="1">
    <citation type="submission" date="2019-03" db="EMBL/GenBank/DDBJ databases">
        <title>Genomic Encyclopedia of Type Strains, Phase IV (KMG-IV): sequencing the most valuable type-strain genomes for metagenomic binning, comparative biology and taxonomic classification.</title>
        <authorList>
            <person name="Goeker M."/>
        </authorList>
    </citation>
    <scope>NUCLEOTIDE SEQUENCE [LARGE SCALE GENOMIC DNA]</scope>
    <source>
        <strain evidence="3 4">DSM 45775</strain>
    </source>
</reference>
<keyword evidence="2" id="KW-0812">Transmembrane</keyword>
<sequence length="181" mass="18899">MSTEELGHRCTFRTPTGDGPTPGAGRDPAPCHDRAVPPEPAATPAADADASEEPASRRPGIVVAAPVLGAMALVSAWTGWGGLALGLVAVAVALVAFARLRGRDLSRRGPLAGLALGLVAVVIAVAVEWSTLAGAVTYLETGGVRTLDECMRQAQNEKEQHVCKSQHLDEYRARYPSEIDP</sequence>
<organism evidence="3 4">
    <name type="scientific">Actinomycetospora succinea</name>
    <dbReference type="NCBI Taxonomy" id="663603"/>
    <lineage>
        <taxon>Bacteria</taxon>
        <taxon>Bacillati</taxon>
        <taxon>Actinomycetota</taxon>
        <taxon>Actinomycetes</taxon>
        <taxon>Pseudonocardiales</taxon>
        <taxon>Pseudonocardiaceae</taxon>
        <taxon>Actinomycetospora</taxon>
    </lineage>
</organism>
<feature type="transmembrane region" description="Helical" evidence="2">
    <location>
        <begin position="83"/>
        <end position="100"/>
    </location>
</feature>
<dbReference type="AlphaFoldDB" id="A0A4R6V6E0"/>
<comment type="caution">
    <text evidence="3">The sequence shown here is derived from an EMBL/GenBank/DDBJ whole genome shotgun (WGS) entry which is preliminary data.</text>
</comment>
<evidence type="ECO:0008006" key="5">
    <source>
        <dbReference type="Google" id="ProtNLM"/>
    </source>
</evidence>
<dbReference type="Proteomes" id="UP000295705">
    <property type="component" value="Unassembled WGS sequence"/>
</dbReference>
<protein>
    <recommendedName>
        <fullName evidence="5">DUF4190 domain-containing protein</fullName>
    </recommendedName>
</protein>
<keyword evidence="2" id="KW-1133">Transmembrane helix</keyword>
<gene>
    <name evidence="3" type="ORF">EV188_108145</name>
</gene>
<feature type="compositionally biased region" description="Low complexity" evidence="1">
    <location>
        <begin position="13"/>
        <end position="28"/>
    </location>
</feature>
<accession>A0A4R6V6E0</accession>
<name>A0A4R6V6E0_9PSEU</name>